<name>A0A6L9L765_9BACT</name>
<dbReference type="RefSeq" id="WP_163947135.1">
    <property type="nucleotide sequence ID" value="NZ_JAAFZH010000004.1"/>
</dbReference>
<accession>A0A6L9L765</accession>
<dbReference type="EMBL" id="JAAFZH010000004">
    <property type="protein sequence ID" value="NDU95327.1"/>
    <property type="molecule type" value="Genomic_DNA"/>
</dbReference>
<protein>
    <submittedName>
        <fullName evidence="3">Peptidase S41</fullName>
    </submittedName>
</protein>
<dbReference type="AlphaFoldDB" id="A0A6L9L765"/>
<reference evidence="3 4" key="1">
    <citation type="submission" date="2020-02" db="EMBL/GenBank/DDBJ databases">
        <title>Draft genome sequence of two Spirosoma agri KCTC 52727 and Spirosoma terrae KCTC 52035.</title>
        <authorList>
            <person name="Rojas J."/>
            <person name="Ambika Manirajan B."/>
            <person name="Suarez C."/>
            <person name="Ratering S."/>
            <person name="Schnell S."/>
        </authorList>
    </citation>
    <scope>NUCLEOTIDE SEQUENCE [LARGE SCALE GENOMIC DNA]</scope>
    <source>
        <strain evidence="3 4">KCTC 52035</strain>
    </source>
</reference>
<keyword evidence="4" id="KW-1185">Reference proteome</keyword>
<organism evidence="3 4">
    <name type="scientific">Spirosoma terrae</name>
    <dbReference type="NCBI Taxonomy" id="1968276"/>
    <lineage>
        <taxon>Bacteria</taxon>
        <taxon>Pseudomonadati</taxon>
        <taxon>Bacteroidota</taxon>
        <taxon>Cytophagia</taxon>
        <taxon>Cytophagales</taxon>
        <taxon>Cytophagaceae</taxon>
        <taxon>Spirosoma</taxon>
    </lineage>
</organism>
<dbReference type="PANTHER" id="PTHR32060">
    <property type="entry name" value="TAIL-SPECIFIC PROTEASE"/>
    <property type="match status" value="1"/>
</dbReference>
<comment type="caution">
    <text evidence="3">The sequence shown here is derived from an EMBL/GenBank/DDBJ whole genome shotgun (WGS) entry which is preliminary data.</text>
</comment>
<evidence type="ECO:0000256" key="1">
    <source>
        <dbReference type="SAM" id="SignalP"/>
    </source>
</evidence>
<dbReference type="PANTHER" id="PTHR32060:SF30">
    <property type="entry name" value="CARBOXY-TERMINAL PROCESSING PROTEASE CTPA"/>
    <property type="match status" value="1"/>
</dbReference>
<gene>
    <name evidence="3" type="ORF">GK108_10630</name>
</gene>
<dbReference type="InterPro" id="IPR005151">
    <property type="entry name" value="Tail-specific_protease"/>
</dbReference>
<feature type="chain" id="PRO_5026849159" evidence="1">
    <location>
        <begin position="23"/>
        <end position="483"/>
    </location>
</feature>
<keyword evidence="1" id="KW-0732">Signal</keyword>
<sequence>MKKLIYAILCYVLLTISSSAQTLNPDQLRADFDRFRTALNEVHPEMYRYTPKPVFDSLFAATAAQLNRSMTQQEFYCAMNPLLVALRDGHIKWIVSGRDEHYPFATEQLFPLKLYFLNDKAWVVANYGTSTIPEGVELISINGLSIPAILQRLLPKMTFADGNRIGGKYEDLNHFFSGYYATFIGAPESFDVVYREGNEQKTLRLSPTTESAIKAYTEKHKPATQPPFRLTVTDPQTAVMTIDRFWAGKDEPDFDTFLKTSFRDIKARNVQNLILDLRNNEGGEEAWGVKLATYLSDQPFRYYDHISVRQKKKYSFPAWTPKLYVKLRWLVLKKQGEGYVFTKHRGLKKQKPNQNAYRGNLFVLINGSSFSVTTELAARLHADRRKRAGNVTFVGQETGGGYKVNSSGIFTITQLPNSKIDLGIGMFGFNMANVSGYPYADRGIIPDHLVEPTINDVVNQKDTVLDYTMKLIHSPKAALTRSN</sequence>
<evidence type="ECO:0000259" key="2">
    <source>
        <dbReference type="Pfam" id="PF03572"/>
    </source>
</evidence>
<dbReference type="GO" id="GO:0008236">
    <property type="term" value="F:serine-type peptidase activity"/>
    <property type="evidence" value="ECO:0007669"/>
    <property type="project" value="InterPro"/>
</dbReference>
<evidence type="ECO:0000313" key="4">
    <source>
        <dbReference type="Proteomes" id="UP000474175"/>
    </source>
</evidence>
<evidence type="ECO:0000313" key="3">
    <source>
        <dbReference type="EMBL" id="NDU95327.1"/>
    </source>
</evidence>
<dbReference type="GO" id="GO:0006508">
    <property type="term" value="P:proteolysis"/>
    <property type="evidence" value="ECO:0007669"/>
    <property type="project" value="InterPro"/>
</dbReference>
<dbReference type="GO" id="GO:0007165">
    <property type="term" value="P:signal transduction"/>
    <property type="evidence" value="ECO:0007669"/>
    <property type="project" value="TreeGrafter"/>
</dbReference>
<feature type="signal peptide" evidence="1">
    <location>
        <begin position="1"/>
        <end position="22"/>
    </location>
</feature>
<proteinExistence type="predicted"/>
<dbReference type="Proteomes" id="UP000474175">
    <property type="component" value="Unassembled WGS sequence"/>
</dbReference>
<dbReference type="GO" id="GO:0004175">
    <property type="term" value="F:endopeptidase activity"/>
    <property type="evidence" value="ECO:0007669"/>
    <property type="project" value="TreeGrafter"/>
</dbReference>
<dbReference type="SUPFAM" id="SSF52096">
    <property type="entry name" value="ClpP/crotonase"/>
    <property type="match status" value="1"/>
</dbReference>
<feature type="domain" description="Tail specific protease" evidence="2">
    <location>
        <begin position="237"/>
        <end position="409"/>
    </location>
</feature>
<dbReference type="GO" id="GO:0030288">
    <property type="term" value="C:outer membrane-bounded periplasmic space"/>
    <property type="evidence" value="ECO:0007669"/>
    <property type="project" value="TreeGrafter"/>
</dbReference>
<dbReference type="Gene3D" id="3.90.226.10">
    <property type="entry name" value="2-enoyl-CoA Hydratase, Chain A, domain 1"/>
    <property type="match status" value="1"/>
</dbReference>
<dbReference type="Pfam" id="PF03572">
    <property type="entry name" value="Peptidase_S41"/>
    <property type="match status" value="1"/>
</dbReference>
<dbReference type="InterPro" id="IPR029045">
    <property type="entry name" value="ClpP/crotonase-like_dom_sf"/>
</dbReference>